<proteinExistence type="predicted"/>
<evidence type="ECO:0000256" key="1">
    <source>
        <dbReference type="SAM" id="Phobius"/>
    </source>
</evidence>
<dbReference type="PANTHER" id="PTHR13847">
    <property type="entry name" value="SARCOSINE DEHYDROGENASE-RELATED"/>
    <property type="match status" value="1"/>
</dbReference>
<dbReference type="GO" id="GO:0005829">
    <property type="term" value="C:cytosol"/>
    <property type="evidence" value="ECO:0007669"/>
    <property type="project" value="GOC"/>
</dbReference>
<reference evidence="3 4" key="2">
    <citation type="journal article" date="2013" name="IMA Fungus">
        <title>IMA Genome-F 1: Ceratocystis fimbriata: Draft nuclear genome sequence for the plant pathogen, Ceratocystis fimbriata.</title>
        <authorList>
            <person name="Wilken P.M."/>
            <person name="Steenkamp E.T."/>
            <person name="Wingfield M.J."/>
            <person name="de Beer Z.W."/>
            <person name="Wingfield B.D."/>
        </authorList>
    </citation>
    <scope>NUCLEOTIDE SEQUENCE [LARGE SCALE GENOMIC DNA]</scope>
    <source>
        <strain evidence="3 4">CBS 114723</strain>
    </source>
</reference>
<dbReference type="PANTHER" id="PTHR13847:SF150">
    <property type="entry name" value="OXIDOREDUCTASE TDA3-RELATED"/>
    <property type="match status" value="1"/>
</dbReference>
<evidence type="ECO:0000313" key="3">
    <source>
        <dbReference type="EMBL" id="PHH56001.1"/>
    </source>
</evidence>
<keyword evidence="1" id="KW-0472">Membrane</keyword>
<comment type="caution">
    <text evidence="3">The sequence shown here is derived from an EMBL/GenBank/DDBJ whole genome shotgun (WGS) entry which is preliminary data.</text>
</comment>
<dbReference type="SUPFAM" id="SSF51905">
    <property type="entry name" value="FAD/NAD(P)-binding domain"/>
    <property type="match status" value="1"/>
</dbReference>
<dbReference type="GO" id="GO:0042147">
    <property type="term" value="P:retrograde transport, endosome to Golgi"/>
    <property type="evidence" value="ECO:0007669"/>
    <property type="project" value="TreeGrafter"/>
</dbReference>
<keyword evidence="4" id="KW-1185">Reference proteome</keyword>
<feature type="transmembrane region" description="Helical" evidence="1">
    <location>
        <begin position="12"/>
        <end position="28"/>
    </location>
</feature>
<dbReference type="GO" id="GO:0005770">
    <property type="term" value="C:late endosome"/>
    <property type="evidence" value="ECO:0007669"/>
    <property type="project" value="TreeGrafter"/>
</dbReference>
<evidence type="ECO:0000259" key="2">
    <source>
        <dbReference type="Pfam" id="PF01266"/>
    </source>
</evidence>
<accession>A0A2C5XLD0</accession>
<keyword evidence="1" id="KW-1133">Transmembrane helix</keyword>
<keyword evidence="1" id="KW-0812">Transmembrane</keyword>
<evidence type="ECO:0000313" key="4">
    <source>
        <dbReference type="Proteomes" id="UP000222788"/>
    </source>
</evidence>
<dbReference type="InterPro" id="IPR006076">
    <property type="entry name" value="FAD-dep_OxRdtase"/>
</dbReference>
<organism evidence="3 4">
    <name type="scientific">Ceratocystis fimbriata CBS 114723</name>
    <dbReference type="NCBI Taxonomy" id="1035309"/>
    <lineage>
        <taxon>Eukaryota</taxon>
        <taxon>Fungi</taxon>
        <taxon>Dikarya</taxon>
        <taxon>Ascomycota</taxon>
        <taxon>Pezizomycotina</taxon>
        <taxon>Sordariomycetes</taxon>
        <taxon>Hypocreomycetidae</taxon>
        <taxon>Microascales</taxon>
        <taxon>Ceratocystidaceae</taxon>
        <taxon>Ceratocystis</taxon>
    </lineage>
</organism>
<sequence>MPIMSNQKKNIVIVGGGIIGCTTAYFLTRHAKYDPALHSITILEASAIAAGSSGRAGGLLAEWAYPECITQLSFDLHARLAQTHAGVQKWGYRSVSCGTVRARVTPEMAALQEAQDSGSPSTTPAPITLPAEEAGETGGVAWNKLHKQDHRARSKLAPENFPADLDYVDPETVTWWDAMDGKTAQVHPLHFTTAMAELATAAGVTILVQAQATKLVKNEANDRVTAVEYRERNSDKTKILADVTDVVVAAGPWTKSLLPAAQITSVRAHSVVYEATVAPYAVFTGITLPAKWVPAHRRAAGQRRKHQRTVDPEVYARPFGEVYACGETDSAIPLPDFADQVQVDSGQCDDITTYIGLISPPLRRAPIKVKQACYLPQHTPYNGETNPLVGPTKTGGLYIAAGHTCWGIQNGPATGCVMAEYILDGKVTCADVTQLDPRRYSI</sequence>
<protein>
    <submittedName>
        <fullName evidence="3">Putative oxidoreductase TDA3</fullName>
    </submittedName>
</protein>
<name>A0A2C5XLD0_9PEZI</name>
<dbReference type="Gene3D" id="3.50.50.60">
    <property type="entry name" value="FAD/NAD(P)-binding domain"/>
    <property type="match status" value="3"/>
</dbReference>
<dbReference type="Proteomes" id="UP000222788">
    <property type="component" value="Unassembled WGS sequence"/>
</dbReference>
<feature type="domain" description="FAD dependent oxidoreductase" evidence="2">
    <location>
        <begin position="11"/>
        <end position="420"/>
    </location>
</feature>
<dbReference type="InterPro" id="IPR036188">
    <property type="entry name" value="FAD/NAD-bd_sf"/>
</dbReference>
<dbReference type="OrthoDB" id="498204at2759"/>
<gene>
    <name evidence="3" type="primary">TDA3</name>
    <name evidence="3" type="ORF">CFIMG_003863RA</name>
</gene>
<dbReference type="AlphaFoldDB" id="A0A2C5XLD0"/>
<dbReference type="Pfam" id="PF01266">
    <property type="entry name" value="DAO"/>
    <property type="match status" value="1"/>
</dbReference>
<dbReference type="STRING" id="1035309.A0A2C5XLD0"/>
<dbReference type="EMBL" id="APWK03000005">
    <property type="protein sequence ID" value="PHH56001.1"/>
    <property type="molecule type" value="Genomic_DNA"/>
</dbReference>
<reference evidence="3 4" key="1">
    <citation type="journal article" date="2013" name="Fungal Biol.">
        <title>Analysis of microsatellite markers in the genome of the plant pathogen Ceratocystis fimbriata.</title>
        <authorList>
            <person name="Simpson M.C."/>
            <person name="Wilken P.M."/>
            <person name="Coetzee M.P."/>
            <person name="Wingfield M.J."/>
            <person name="Wingfield B.D."/>
        </authorList>
    </citation>
    <scope>NUCLEOTIDE SEQUENCE [LARGE SCALE GENOMIC DNA]</scope>
    <source>
        <strain evidence="3 4">CBS 114723</strain>
    </source>
</reference>